<feature type="region of interest" description="Disordered" evidence="4">
    <location>
        <begin position="312"/>
        <end position="367"/>
    </location>
</feature>
<gene>
    <name evidence="6" type="ORF">EV192_105733</name>
</gene>
<evidence type="ECO:0000256" key="2">
    <source>
        <dbReference type="ARBA" id="ARBA00022801"/>
    </source>
</evidence>
<name>A0A4R2JJJ6_9PSEU</name>
<feature type="region of interest" description="Disordered" evidence="4">
    <location>
        <begin position="53"/>
        <end position="75"/>
    </location>
</feature>
<dbReference type="InterPro" id="IPR019826">
    <property type="entry name" value="Carboxylesterase_B_AS"/>
</dbReference>
<dbReference type="InterPro" id="IPR002018">
    <property type="entry name" value="CarbesteraseB"/>
</dbReference>
<keyword evidence="3" id="KW-0732">Signal</keyword>
<dbReference type="AlphaFoldDB" id="A0A4R2JJJ6"/>
<dbReference type="Pfam" id="PF00135">
    <property type="entry name" value="COesterase"/>
    <property type="match status" value="2"/>
</dbReference>
<feature type="compositionally biased region" description="Polar residues" evidence="4">
    <location>
        <begin position="334"/>
        <end position="349"/>
    </location>
</feature>
<dbReference type="PROSITE" id="PS00122">
    <property type="entry name" value="CARBOXYLESTERASE_B_1"/>
    <property type="match status" value="1"/>
</dbReference>
<dbReference type="InterPro" id="IPR050309">
    <property type="entry name" value="Type-B_Carboxylest/Lipase"/>
</dbReference>
<evidence type="ECO:0000256" key="1">
    <source>
        <dbReference type="ARBA" id="ARBA00005964"/>
    </source>
</evidence>
<sequence>MGISARWQIFRRRPRARLSTMKKLLVTVALLTLIATPATANAAGHVDSLTDNAAGPHTVSRSHTVRTDSGPVRGTVTQDYASYQDIPFAAAPVGDLRWAPPQPPQPWSTPRDGTKPSPRCAQTAGGGTPSEQEDCLYLNVTTPNTHGRKPVMVWFHGGGNSYGAAADFDPHRLVVGGDVVVVTTNFRQGVFSAFASRDLPGCGDVRPCKQVSGDFGLQDQQAALRWVQRNAAAFGGDPHNVTIFGESGGAFDVCAQLTSPAANGLFHRAIMNSGSCSTNWPVNGIKHGSPAGSPWQSLAQAEAQGDALAAKFGCGTEAPPTKPSTTRDHPPAESDTTAARQPTESNGSNRPPAMSSAATGHPSAGAGTGVVDCLRRVPARDLVSGTDVTPITALAYNTPTLPEHPATALAEGRFHRVPVLTGNTRDEGRLTGAFAPAAVPYAQLLRDAFGSLGDSVATQYPVPSRLTWSAVLTDRVWTCNQLKDARELGKRTPVYHYEFADRTAPTGFFQFPPDVPGGAFHSTDLTYLFDYALFPAAFTADQQRLSDTMIRLWAGFARTGWMPDSLSFAPNDIHPVDLGAEHLCDFWWANLPAPVPAP</sequence>
<protein>
    <recommendedName>
        <fullName evidence="3">Carboxylic ester hydrolase</fullName>
        <ecNumber evidence="3">3.1.1.-</ecNumber>
    </recommendedName>
</protein>
<comment type="caution">
    <text evidence="6">The sequence shown here is derived from an EMBL/GenBank/DDBJ whole genome shotgun (WGS) entry which is preliminary data.</text>
</comment>
<dbReference type="Proteomes" id="UP000295680">
    <property type="component" value="Unassembled WGS sequence"/>
</dbReference>
<dbReference type="Gene3D" id="3.40.50.1820">
    <property type="entry name" value="alpha/beta hydrolase"/>
    <property type="match status" value="1"/>
</dbReference>
<feature type="region of interest" description="Disordered" evidence="4">
    <location>
        <begin position="94"/>
        <end position="132"/>
    </location>
</feature>
<dbReference type="EC" id="3.1.1.-" evidence="3"/>
<comment type="similarity">
    <text evidence="1 3">Belongs to the type-B carboxylesterase/lipase family.</text>
</comment>
<dbReference type="GO" id="GO:0016787">
    <property type="term" value="F:hydrolase activity"/>
    <property type="evidence" value="ECO:0007669"/>
    <property type="project" value="UniProtKB-KW"/>
</dbReference>
<evidence type="ECO:0000256" key="4">
    <source>
        <dbReference type="SAM" id="MobiDB-lite"/>
    </source>
</evidence>
<evidence type="ECO:0000256" key="3">
    <source>
        <dbReference type="RuleBase" id="RU361235"/>
    </source>
</evidence>
<reference evidence="6 7" key="1">
    <citation type="submission" date="2019-03" db="EMBL/GenBank/DDBJ databases">
        <title>Genomic Encyclopedia of Type Strains, Phase IV (KMG-IV): sequencing the most valuable type-strain genomes for metagenomic binning, comparative biology and taxonomic classification.</title>
        <authorList>
            <person name="Goeker M."/>
        </authorList>
    </citation>
    <scope>NUCLEOTIDE SEQUENCE [LARGE SCALE GENOMIC DNA]</scope>
    <source>
        <strain evidence="6 7">DSM 45934</strain>
    </source>
</reference>
<dbReference type="SUPFAM" id="SSF53474">
    <property type="entry name" value="alpha/beta-Hydrolases"/>
    <property type="match status" value="1"/>
</dbReference>
<accession>A0A4R2JJJ6</accession>
<dbReference type="InterPro" id="IPR029058">
    <property type="entry name" value="AB_hydrolase_fold"/>
</dbReference>
<proteinExistence type="inferred from homology"/>
<evidence type="ECO:0000259" key="5">
    <source>
        <dbReference type="Pfam" id="PF00135"/>
    </source>
</evidence>
<feature type="chain" id="PRO_5020898127" description="Carboxylic ester hydrolase" evidence="3">
    <location>
        <begin position="43"/>
        <end position="598"/>
    </location>
</feature>
<keyword evidence="7" id="KW-1185">Reference proteome</keyword>
<feature type="signal peptide" evidence="3">
    <location>
        <begin position="1"/>
        <end position="42"/>
    </location>
</feature>
<organism evidence="6 7">
    <name type="scientific">Actinocrispum wychmicini</name>
    <dbReference type="NCBI Taxonomy" id="1213861"/>
    <lineage>
        <taxon>Bacteria</taxon>
        <taxon>Bacillati</taxon>
        <taxon>Actinomycetota</taxon>
        <taxon>Actinomycetes</taxon>
        <taxon>Pseudonocardiales</taxon>
        <taxon>Pseudonocardiaceae</taxon>
        <taxon>Actinocrispum</taxon>
    </lineage>
</organism>
<dbReference type="PANTHER" id="PTHR11559">
    <property type="entry name" value="CARBOXYLESTERASE"/>
    <property type="match status" value="1"/>
</dbReference>
<keyword evidence="2 3" id="KW-0378">Hydrolase</keyword>
<dbReference type="EMBL" id="SLWS01000005">
    <property type="protein sequence ID" value="TCO58662.1"/>
    <property type="molecule type" value="Genomic_DNA"/>
</dbReference>
<feature type="domain" description="Carboxylesterase type B" evidence="5">
    <location>
        <begin position="463"/>
        <end position="560"/>
    </location>
</feature>
<evidence type="ECO:0000313" key="6">
    <source>
        <dbReference type="EMBL" id="TCO58662.1"/>
    </source>
</evidence>
<feature type="domain" description="Carboxylesterase type B" evidence="5">
    <location>
        <begin position="62"/>
        <end position="283"/>
    </location>
</feature>
<evidence type="ECO:0000313" key="7">
    <source>
        <dbReference type="Proteomes" id="UP000295680"/>
    </source>
</evidence>